<dbReference type="Pfam" id="PF20091">
    <property type="entry name" value="Abhydrolase_10"/>
    <property type="match status" value="1"/>
</dbReference>
<protein>
    <recommendedName>
        <fullName evidence="2">Alpha/beta hydrolase domain-containing protein</fullName>
    </recommendedName>
</protein>
<evidence type="ECO:0000313" key="4">
    <source>
        <dbReference type="Proteomes" id="UP000317078"/>
    </source>
</evidence>
<organism evidence="3 4">
    <name type="scientific">Muricoccus nepalensis</name>
    <dbReference type="NCBI Taxonomy" id="1854500"/>
    <lineage>
        <taxon>Bacteria</taxon>
        <taxon>Pseudomonadati</taxon>
        <taxon>Pseudomonadota</taxon>
        <taxon>Alphaproteobacteria</taxon>
        <taxon>Acetobacterales</taxon>
        <taxon>Roseomonadaceae</taxon>
        <taxon>Muricoccus</taxon>
    </lineage>
</organism>
<evidence type="ECO:0000313" key="3">
    <source>
        <dbReference type="EMBL" id="TPG61341.1"/>
    </source>
</evidence>
<dbReference type="EMBL" id="RCZP01000001">
    <property type="protein sequence ID" value="TPG61341.1"/>
    <property type="molecule type" value="Genomic_DNA"/>
</dbReference>
<dbReference type="RefSeq" id="WP_140881069.1">
    <property type="nucleotide sequence ID" value="NZ_RCZP01000001.1"/>
</dbReference>
<gene>
    <name evidence="3" type="ORF">EAH89_01975</name>
</gene>
<evidence type="ECO:0000259" key="2">
    <source>
        <dbReference type="Pfam" id="PF20091"/>
    </source>
</evidence>
<keyword evidence="4" id="KW-1185">Reference proteome</keyword>
<reference evidence="3 4" key="1">
    <citation type="journal article" date="2019" name="Environ. Microbiol.">
        <title>Species interactions and distinct microbial communities in high Arctic permafrost affected cryosols are associated with the CH4 and CO2 gas fluxes.</title>
        <authorList>
            <person name="Altshuler I."/>
            <person name="Hamel J."/>
            <person name="Turney S."/>
            <person name="Magnuson E."/>
            <person name="Levesque R."/>
            <person name="Greer C."/>
            <person name="Whyte L.G."/>
        </authorList>
    </citation>
    <scope>NUCLEOTIDE SEQUENCE [LARGE SCALE GENOMIC DNA]</scope>
    <source>
        <strain evidence="3 4">S9.3B</strain>
    </source>
</reference>
<name>A0A502GHS1_9PROT</name>
<feature type="chain" id="PRO_5021455421" description="Alpha/beta hydrolase domain-containing protein" evidence="1">
    <location>
        <begin position="20"/>
        <end position="652"/>
    </location>
</feature>
<dbReference type="Proteomes" id="UP000317078">
    <property type="component" value="Unassembled WGS sequence"/>
</dbReference>
<proteinExistence type="predicted"/>
<accession>A0A502GHS1</accession>
<feature type="signal peptide" evidence="1">
    <location>
        <begin position="1"/>
        <end position="19"/>
    </location>
</feature>
<comment type="caution">
    <text evidence="3">The sequence shown here is derived from an EMBL/GenBank/DDBJ whole genome shotgun (WGS) entry which is preliminary data.</text>
</comment>
<dbReference type="AlphaFoldDB" id="A0A502GHS1"/>
<evidence type="ECO:0000256" key="1">
    <source>
        <dbReference type="SAM" id="SignalP"/>
    </source>
</evidence>
<dbReference type="InterPro" id="IPR045394">
    <property type="entry name" value="Abhydrolase_dom"/>
</dbReference>
<sequence length="652" mass="68600">MRRVAWLAGLLALSAPAAAQVTRFEVTEDVPAFEGRAFGAAGSYRRVTGRATIALDPADPRNAVIADLAAAPRNAAGRVEAVADVVILRPEDPRRASGTLLLDVPNRGRKLAPQLFDDAPQPGANNLAAAADAGIGFLAGRGATVAWVGWQADIPSAPGQLALAAPVLRGVTGTVREEFVFDHRRNPATATLAWPLAEPATLSVTVRQAWADPRATPPGLAVRALDARRIEISRAEAGFDAAALHEVTYVARDPVVLGMGFAAVRDVVAFLRWDATDANPLLAGGRPLVHRAIGFGVSQSGRFLRDFLHLGFNEDTAGRIVFDGMMPHVAGARRMATNLRFGQPGRNPRHPQDPAWPADAFPFSYAVLEDPLSGRRDGLMGRCRLSGTCPRVMQTDSEHEWWASRASLLVTDTAGNHLDLPPDVRAYMMAGTPHFAEPGEADGGGAAIEAMALPRNPMHAGPPMRALLAAMEAWLAEGREPPASRVPMRAHGTLVPAAAAMPAVIPGLPYAGIHTAAALSDHAAVPPREIGRYPVFVPRLDGDGMAVAGVRALPLAVPRASLTGWNPRAAGFGAGALYPLQGARVPLAPTREARLAAGDPRPSLAERYADGAGYAAAVERAAAEAVAERLLLLEDAARLVARARLEGAAPPR</sequence>
<dbReference type="OrthoDB" id="9779952at2"/>
<feature type="domain" description="Alpha/beta hydrolase" evidence="2">
    <location>
        <begin position="200"/>
        <end position="641"/>
    </location>
</feature>
<keyword evidence="1" id="KW-0732">Signal</keyword>